<sequence length="94" mass="10055">ARPPKGKNLAQTDVTFLGQVRSLHGGIIWRRTHRMGFSLIGAVPRSEISSCSWIIQLCCGSIMVNTAHGQLLCAALHKQSDGDRVVAAGMEVAA</sequence>
<name>A0ABV0PDN0_9TELE</name>
<comment type="caution">
    <text evidence="1">The sequence shown here is derived from an EMBL/GenBank/DDBJ whole genome shotgun (WGS) entry which is preliminary data.</text>
</comment>
<gene>
    <name evidence="1" type="ORF">GOODEAATRI_012823</name>
</gene>
<feature type="non-terminal residue" evidence="1">
    <location>
        <position position="1"/>
    </location>
</feature>
<accession>A0ABV0PDN0</accession>
<organism evidence="1 2">
    <name type="scientific">Goodea atripinnis</name>
    <dbReference type="NCBI Taxonomy" id="208336"/>
    <lineage>
        <taxon>Eukaryota</taxon>
        <taxon>Metazoa</taxon>
        <taxon>Chordata</taxon>
        <taxon>Craniata</taxon>
        <taxon>Vertebrata</taxon>
        <taxon>Euteleostomi</taxon>
        <taxon>Actinopterygii</taxon>
        <taxon>Neopterygii</taxon>
        <taxon>Teleostei</taxon>
        <taxon>Neoteleostei</taxon>
        <taxon>Acanthomorphata</taxon>
        <taxon>Ovalentaria</taxon>
        <taxon>Atherinomorphae</taxon>
        <taxon>Cyprinodontiformes</taxon>
        <taxon>Goodeidae</taxon>
        <taxon>Goodea</taxon>
    </lineage>
</organism>
<dbReference type="EMBL" id="JAHRIO010070802">
    <property type="protein sequence ID" value="MEQ2181560.1"/>
    <property type="molecule type" value="Genomic_DNA"/>
</dbReference>
<proteinExistence type="predicted"/>
<keyword evidence="2" id="KW-1185">Reference proteome</keyword>
<dbReference type="Proteomes" id="UP001476798">
    <property type="component" value="Unassembled WGS sequence"/>
</dbReference>
<evidence type="ECO:0000313" key="2">
    <source>
        <dbReference type="Proteomes" id="UP001476798"/>
    </source>
</evidence>
<evidence type="ECO:0000313" key="1">
    <source>
        <dbReference type="EMBL" id="MEQ2181560.1"/>
    </source>
</evidence>
<reference evidence="1 2" key="1">
    <citation type="submission" date="2021-06" db="EMBL/GenBank/DDBJ databases">
        <authorList>
            <person name="Palmer J.M."/>
        </authorList>
    </citation>
    <scope>NUCLEOTIDE SEQUENCE [LARGE SCALE GENOMIC DNA]</scope>
    <source>
        <strain evidence="1 2">GA_2019</strain>
        <tissue evidence="1">Muscle</tissue>
    </source>
</reference>
<protein>
    <submittedName>
        <fullName evidence="1">Uncharacterized protein</fullName>
    </submittedName>
</protein>